<protein>
    <submittedName>
        <fullName evidence="2">Uncharacterized protein</fullName>
    </submittedName>
</protein>
<feature type="non-terminal residue" evidence="2">
    <location>
        <position position="37"/>
    </location>
</feature>
<name>X1N0K2_9ZZZZ</name>
<feature type="transmembrane region" description="Helical" evidence="1">
    <location>
        <begin position="14"/>
        <end position="33"/>
    </location>
</feature>
<dbReference type="EMBL" id="BARV01028787">
    <property type="protein sequence ID" value="GAI37532.1"/>
    <property type="molecule type" value="Genomic_DNA"/>
</dbReference>
<keyword evidence="1" id="KW-1133">Transmembrane helix</keyword>
<keyword evidence="1" id="KW-0812">Transmembrane</keyword>
<accession>X1N0K2</accession>
<dbReference type="AlphaFoldDB" id="X1N0K2"/>
<sequence>MIPPELLDRLPTEGYWGVFVTVVLALWFGVKTLSKAD</sequence>
<organism evidence="2">
    <name type="scientific">marine sediment metagenome</name>
    <dbReference type="NCBI Taxonomy" id="412755"/>
    <lineage>
        <taxon>unclassified sequences</taxon>
        <taxon>metagenomes</taxon>
        <taxon>ecological metagenomes</taxon>
    </lineage>
</organism>
<evidence type="ECO:0000256" key="1">
    <source>
        <dbReference type="SAM" id="Phobius"/>
    </source>
</evidence>
<keyword evidence="1" id="KW-0472">Membrane</keyword>
<evidence type="ECO:0000313" key="2">
    <source>
        <dbReference type="EMBL" id="GAI37532.1"/>
    </source>
</evidence>
<proteinExistence type="predicted"/>
<gene>
    <name evidence="2" type="ORF">S06H3_46011</name>
</gene>
<comment type="caution">
    <text evidence="2">The sequence shown here is derived from an EMBL/GenBank/DDBJ whole genome shotgun (WGS) entry which is preliminary data.</text>
</comment>
<reference evidence="2" key="1">
    <citation type="journal article" date="2014" name="Front. Microbiol.">
        <title>High frequency of phylogenetically diverse reductive dehalogenase-homologous genes in deep subseafloor sedimentary metagenomes.</title>
        <authorList>
            <person name="Kawai M."/>
            <person name="Futagami T."/>
            <person name="Toyoda A."/>
            <person name="Takaki Y."/>
            <person name="Nishi S."/>
            <person name="Hori S."/>
            <person name="Arai W."/>
            <person name="Tsubouchi T."/>
            <person name="Morono Y."/>
            <person name="Uchiyama I."/>
            <person name="Ito T."/>
            <person name="Fujiyama A."/>
            <person name="Inagaki F."/>
            <person name="Takami H."/>
        </authorList>
    </citation>
    <scope>NUCLEOTIDE SEQUENCE</scope>
    <source>
        <strain evidence="2">Expedition CK06-06</strain>
    </source>
</reference>